<feature type="compositionally biased region" description="Low complexity" evidence="2">
    <location>
        <begin position="897"/>
        <end position="908"/>
    </location>
</feature>
<dbReference type="SUPFAM" id="SSF52540">
    <property type="entry name" value="P-loop containing nucleoside triphosphate hydrolases"/>
    <property type="match status" value="1"/>
</dbReference>
<proteinExistence type="predicted"/>
<evidence type="ECO:0000256" key="2">
    <source>
        <dbReference type="SAM" id="MobiDB-lite"/>
    </source>
</evidence>
<dbReference type="InterPro" id="IPR027417">
    <property type="entry name" value="P-loop_NTPase"/>
</dbReference>
<accession>A0AAN6J7A6</accession>
<feature type="domain" description="Nephrocystin 3-like N-terminal" evidence="3">
    <location>
        <begin position="280"/>
        <end position="438"/>
    </location>
</feature>
<dbReference type="InterPro" id="IPR056884">
    <property type="entry name" value="NPHP3-like_N"/>
</dbReference>
<dbReference type="PANTHER" id="PTHR10622:SF10">
    <property type="entry name" value="HET DOMAIN-CONTAINING PROTEIN"/>
    <property type="match status" value="1"/>
</dbReference>
<dbReference type="Pfam" id="PF24883">
    <property type="entry name" value="NPHP3_N"/>
    <property type="match status" value="1"/>
</dbReference>
<dbReference type="Gene3D" id="3.40.50.300">
    <property type="entry name" value="P-loop containing nucleotide triphosphate hydrolases"/>
    <property type="match status" value="1"/>
</dbReference>
<feature type="region of interest" description="Disordered" evidence="2">
    <location>
        <begin position="1113"/>
        <end position="1159"/>
    </location>
</feature>
<evidence type="ECO:0000256" key="1">
    <source>
        <dbReference type="ARBA" id="ARBA00022737"/>
    </source>
</evidence>
<evidence type="ECO:0000259" key="3">
    <source>
        <dbReference type="Pfam" id="PF24883"/>
    </source>
</evidence>
<reference evidence="4" key="1">
    <citation type="submission" date="2021-12" db="EMBL/GenBank/DDBJ databases">
        <title>Black yeast isolated from Biological Soil Crust.</title>
        <authorList>
            <person name="Kurbessoian T."/>
        </authorList>
    </citation>
    <scope>NUCLEOTIDE SEQUENCE</scope>
    <source>
        <strain evidence="4">CCFEE 5208</strain>
    </source>
</reference>
<sequence length="1366" mass="151311">MRLLRRYEDGSISLTRDITNNDEIPPNAILSHTWAVDSDHEATYQDVVRGDGVQKAGYEKIRFCSTQAYKDGLDYFWVDTCCIDRSSSSELSEAINSMLDATVDDVHHLSFTRQWETDFRESRWFRRGWTLQELLAPESVDFYSTEGTKLSDKCSLRQQIREITGIPDSALRNEPLADFAIGERLSWALDRQTTRVEDKAYSLLGIFDASLPILYGEGTFAFARLLESVQAAGLQQRHLLSGQDQLLHTLPKSSSAAFNSTETQYAATCMPATRVELLSEIYSWAEGAHGRNIFWLNGMAGTGKSTIARTLARRSHEQGTLGGSFFFSRRHDKASCADKLFTTLAFQLALSVPKMKRHICDALSTRKDIGQSSLHEQWNDQIVKPMSKLKSHKPRYWIVVLDGLDECDNQRDLSTVLRLLASPEVSANTRLRFFVTSRPVWRIRQEIHTIPEAQRQCFVLHDMAPSLVDRDLSIYVETQLASRERDRVASWHDAQLVARLVKMANGCFLQASLACRYILEEGPLLAERRVRTILQTGLLGASLDVSYTLILRNFMAPDKDGGDRPERRRKLLGTLAVLLQPLSIKSLAVLLQTESQAVADTLADLNAVVNIPSGHDQPIMFFHNSFREFLVSGSRCVDTDFGLDEQDAHMVLAGSCVRLLSKVLYRNTDDQSAPGALHLKPIHSRPKQRLTPESQYACLYWVQHLRLSGACIREGDDASHLLKTWRTQWIEAIRLLQEPSAAKRTFQKCSLLLPPDSRTSFELSVASPSGVIAGAEATYGNRQDDPRPIIELEGPEASGTNHVFDVSPCTSRDEKHRSVGGPLTPGKAHEDDESDTHDLDGGATLDDDAVSCPDEATDSNPTSVCNSDSTECLSPSVASDNRNILPFRFHRGQAVETHTTGTDGTTGTSEIKDGSTRSGVSSVGNNHSSSNGDSHKGTRDFNQEGDGNEDRAPDLGSIRELTSENQASQMPCPCVSPDDGLCQGSEPNISNMRCETIEIMTALCVHSLILCSWRKLRSCHQFFDCERCWDASDNKGAYDSHDCLRCEPCCISGACEHSGETIASRKHPRDKWKCPPSPSKLEAAEYWHFVLCGVAASAPFVLCERNTKHSTSRLPRRKCAPPKATEPHPIDNKRAADEVHDVGRSAKKQKTTSARPQDVSEEQIITIGTLLDHIENLPCRLHYALRRHVDVHCIPDNLVETVCQISASLRLMIKQNAPAVTLQRSHDESLARGSQDMDRSHGSVYNGRIVSGTRPDPQSSQTCTGLSTPTRSVPRAPSYHFHVLPDLPGQASGTDLGFTQPPLAQAGAPSLAPAWSDDNAAPDSFPEGLLEEDFNFDIFDCSGPGYGDALNHDWEDVEAGSGEMSQ</sequence>
<evidence type="ECO:0000313" key="5">
    <source>
        <dbReference type="Proteomes" id="UP001168146"/>
    </source>
</evidence>
<organism evidence="4 5">
    <name type="scientific">Friedmanniomyces endolithicus</name>
    <dbReference type="NCBI Taxonomy" id="329885"/>
    <lineage>
        <taxon>Eukaryota</taxon>
        <taxon>Fungi</taxon>
        <taxon>Dikarya</taxon>
        <taxon>Ascomycota</taxon>
        <taxon>Pezizomycotina</taxon>
        <taxon>Dothideomycetes</taxon>
        <taxon>Dothideomycetidae</taxon>
        <taxon>Mycosphaerellales</taxon>
        <taxon>Teratosphaeriaceae</taxon>
        <taxon>Friedmanniomyces</taxon>
    </lineage>
</organism>
<feature type="compositionally biased region" description="Basic and acidic residues" evidence="2">
    <location>
        <begin position="933"/>
        <end position="953"/>
    </location>
</feature>
<feature type="region of interest" description="Disordered" evidence="2">
    <location>
        <begin position="1248"/>
        <end position="1272"/>
    </location>
</feature>
<feature type="compositionally biased region" description="Polar residues" evidence="2">
    <location>
        <begin position="1256"/>
        <end position="1271"/>
    </location>
</feature>
<dbReference type="EMBL" id="JASUXU010000030">
    <property type="protein sequence ID" value="KAK0319527.1"/>
    <property type="molecule type" value="Genomic_DNA"/>
</dbReference>
<gene>
    <name evidence="4" type="ORF">LTR82_009594</name>
</gene>
<name>A0AAN6J7A6_9PEZI</name>
<feature type="compositionally biased region" description="Basic and acidic residues" evidence="2">
    <location>
        <begin position="1125"/>
        <end position="1144"/>
    </location>
</feature>
<evidence type="ECO:0000313" key="4">
    <source>
        <dbReference type="EMBL" id="KAK0319527.1"/>
    </source>
</evidence>
<feature type="compositionally biased region" description="Low complexity" evidence="2">
    <location>
        <begin position="918"/>
        <end position="932"/>
    </location>
</feature>
<dbReference type="PANTHER" id="PTHR10622">
    <property type="entry name" value="HET DOMAIN-CONTAINING PROTEIN"/>
    <property type="match status" value="1"/>
</dbReference>
<protein>
    <recommendedName>
        <fullName evidence="3">Nephrocystin 3-like N-terminal domain-containing protein</fullName>
    </recommendedName>
</protein>
<keyword evidence="1" id="KW-0677">Repeat</keyword>
<feature type="region of interest" description="Disordered" evidence="2">
    <location>
        <begin position="1291"/>
        <end position="1327"/>
    </location>
</feature>
<dbReference type="Proteomes" id="UP001168146">
    <property type="component" value="Unassembled WGS sequence"/>
</dbReference>
<feature type="compositionally biased region" description="Polar residues" evidence="2">
    <location>
        <begin position="858"/>
        <end position="882"/>
    </location>
</feature>
<feature type="region of interest" description="Disordered" evidence="2">
    <location>
        <begin position="776"/>
        <end position="955"/>
    </location>
</feature>
<comment type="caution">
    <text evidence="4">The sequence shown here is derived from an EMBL/GenBank/DDBJ whole genome shotgun (WGS) entry which is preliminary data.</text>
</comment>